<protein>
    <submittedName>
        <fullName evidence="2">Uncharacterized protein</fullName>
    </submittedName>
</protein>
<evidence type="ECO:0000256" key="1">
    <source>
        <dbReference type="SAM" id="MobiDB-lite"/>
    </source>
</evidence>
<dbReference type="EMBL" id="CM007384">
    <property type="protein sequence ID" value="ONK72791.1"/>
    <property type="molecule type" value="Genomic_DNA"/>
</dbReference>
<name>A0A5P1F811_ASPOF</name>
<sequence length="98" mass="11149">MNKSMMEVEVSPVVQEDASSQPSVEITPPQAVEEADEKMVDDLKNSNNKKSAKISKLKEDIIHLIHEILEQNDRIKYLSERLRSGRGMMPKSELDRIA</sequence>
<feature type="region of interest" description="Disordered" evidence="1">
    <location>
        <begin position="1"/>
        <end position="27"/>
    </location>
</feature>
<dbReference type="AlphaFoldDB" id="A0A5P1F811"/>
<keyword evidence="3" id="KW-1185">Reference proteome</keyword>
<evidence type="ECO:0000313" key="2">
    <source>
        <dbReference type="EMBL" id="ONK72791.1"/>
    </source>
</evidence>
<dbReference type="Gramene" id="ONK72791">
    <property type="protein sequence ID" value="ONK72791"/>
    <property type="gene ID" value="A4U43_C04F23280"/>
</dbReference>
<dbReference type="Proteomes" id="UP000243459">
    <property type="component" value="Chromosome 4"/>
</dbReference>
<gene>
    <name evidence="2" type="ORF">A4U43_C04F23280</name>
</gene>
<reference evidence="3" key="1">
    <citation type="journal article" date="2017" name="Nat. Commun.">
        <title>The asparagus genome sheds light on the origin and evolution of a young Y chromosome.</title>
        <authorList>
            <person name="Harkess A."/>
            <person name="Zhou J."/>
            <person name="Xu C."/>
            <person name="Bowers J.E."/>
            <person name="Van der Hulst R."/>
            <person name="Ayyampalayam S."/>
            <person name="Mercati F."/>
            <person name="Riccardi P."/>
            <person name="McKain M.R."/>
            <person name="Kakrana A."/>
            <person name="Tang H."/>
            <person name="Ray J."/>
            <person name="Groenendijk J."/>
            <person name="Arikit S."/>
            <person name="Mathioni S.M."/>
            <person name="Nakano M."/>
            <person name="Shan H."/>
            <person name="Telgmann-Rauber A."/>
            <person name="Kanno A."/>
            <person name="Yue Z."/>
            <person name="Chen H."/>
            <person name="Li W."/>
            <person name="Chen Y."/>
            <person name="Xu X."/>
            <person name="Zhang Y."/>
            <person name="Luo S."/>
            <person name="Chen H."/>
            <person name="Gao J."/>
            <person name="Mao Z."/>
            <person name="Pires J.C."/>
            <person name="Luo M."/>
            <person name="Kudrna D."/>
            <person name="Wing R.A."/>
            <person name="Meyers B.C."/>
            <person name="Yi K."/>
            <person name="Kong H."/>
            <person name="Lavrijsen P."/>
            <person name="Sunseri F."/>
            <person name="Falavigna A."/>
            <person name="Ye Y."/>
            <person name="Leebens-Mack J.H."/>
            <person name="Chen G."/>
        </authorList>
    </citation>
    <scope>NUCLEOTIDE SEQUENCE [LARGE SCALE GENOMIC DNA]</scope>
    <source>
        <strain evidence="3">cv. DH0086</strain>
    </source>
</reference>
<proteinExistence type="predicted"/>
<organism evidence="2 3">
    <name type="scientific">Asparagus officinalis</name>
    <name type="common">Garden asparagus</name>
    <dbReference type="NCBI Taxonomy" id="4686"/>
    <lineage>
        <taxon>Eukaryota</taxon>
        <taxon>Viridiplantae</taxon>
        <taxon>Streptophyta</taxon>
        <taxon>Embryophyta</taxon>
        <taxon>Tracheophyta</taxon>
        <taxon>Spermatophyta</taxon>
        <taxon>Magnoliopsida</taxon>
        <taxon>Liliopsida</taxon>
        <taxon>Asparagales</taxon>
        <taxon>Asparagaceae</taxon>
        <taxon>Asparagoideae</taxon>
        <taxon>Asparagus</taxon>
    </lineage>
</organism>
<evidence type="ECO:0000313" key="3">
    <source>
        <dbReference type="Proteomes" id="UP000243459"/>
    </source>
</evidence>
<accession>A0A5P1F811</accession>